<reference evidence="1" key="1">
    <citation type="submission" date="2021-06" db="EMBL/GenBank/DDBJ databases">
        <authorList>
            <person name="Kallberg Y."/>
            <person name="Tangrot J."/>
            <person name="Rosling A."/>
        </authorList>
    </citation>
    <scope>NUCLEOTIDE SEQUENCE</scope>
    <source>
        <strain evidence="1">AU212A</strain>
    </source>
</reference>
<comment type="caution">
    <text evidence="1">The sequence shown here is derived from an EMBL/GenBank/DDBJ whole genome shotgun (WGS) entry which is preliminary data.</text>
</comment>
<dbReference type="Proteomes" id="UP000789860">
    <property type="component" value="Unassembled WGS sequence"/>
</dbReference>
<accession>A0ACA9PGL5</accession>
<protein>
    <submittedName>
        <fullName evidence="1">1971_t:CDS:1</fullName>
    </submittedName>
</protein>
<feature type="non-terminal residue" evidence="1">
    <location>
        <position position="166"/>
    </location>
</feature>
<proteinExistence type="predicted"/>
<keyword evidence="2" id="KW-1185">Reference proteome</keyword>
<dbReference type="EMBL" id="CAJVPM010042304">
    <property type="protein sequence ID" value="CAG8708756.1"/>
    <property type="molecule type" value="Genomic_DNA"/>
</dbReference>
<evidence type="ECO:0000313" key="2">
    <source>
        <dbReference type="Proteomes" id="UP000789860"/>
    </source>
</evidence>
<sequence length="166" mass="18482">RKRSQRKKENKHSKTNPNTTSNDDSNKPMDLDDEKTMQLEQRKILLFNCSEIVDFSSGDTILPTRITCYCRHHNEKVDYANTIIATGMSPPIMITDDHKSSKTKVGVGRKRPKAEYDRRTNALPSNSVNSTKNKLNSELSSVASLSPTPTGESHTSSSIVSPNSSE</sequence>
<gene>
    <name evidence="1" type="ORF">SCALOS_LOCUS10788</name>
</gene>
<evidence type="ECO:0000313" key="1">
    <source>
        <dbReference type="EMBL" id="CAG8708756.1"/>
    </source>
</evidence>
<organism evidence="1 2">
    <name type="scientific">Scutellospora calospora</name>
    <dbReference type="NCBI Taxonomy" id="85575"/>
    <lineage>
        <taxon>Eukaryota</taxon>
        <taxon>Fungi</taxon>
        <taxon>Fungi incertae sedis</taxon>
        <taxon>Mucoromycota</taxon>
        <taxon>Glomeromycotina</taxon>
        <taxon>Glomeromycetes</taxon>
        <taxon>Diversisporales</taxon>
        <taxon>Gigasporaceae</taxon>
        <taxon>Scutellospora</taxon>
    </lineage>
</organism>
<name>A0ACA9PGL5_9GLOM</name>
<feature type="non-terminal residue" evidence="1">
    <location>
        <position position="1"/>
    </location>
</feature>